<evidence type="ECO:0000313" key="2">
    <source>
        <dbReference type="Proteomes" id="UP000197138"/>
    </source>
</evidence>
<gene>
    <name evidence="1" type="ORF">CDL15_Pgr014607</name>
</gene>
<proteinExistence type="predicted"/>
<dbReference type="EMBL" id="MTKT01000665">
    <property type="protein sequence ID" value="OWM89868.1"/>
    <property type="molecule type" value="Genomic_DNA"/>
</dbReference>
<dbReference type="AlphaFoldDB" id="A0A218XYK0"/>
<sequence>MHLEVESFETFALANSRDKRIKPARSKTPFGAAWAKVRVKERHDRKPFGAIVEKGELFPFRLRGILNGSGQIIYSNMIIDQPSNTAQPSSVDSSSSTVGKPSMLFKQFDTAYTTEEHRKREWVTTTLQQATTKPKSQTFLSEV</sequence>
<reference evidence="2" key="1">
    <citation type="journal article" date="2017" name="Plant J.">
        <title>The pomegranate (Punica granatum L.) genome and the genomics of punicalagin biosynthesis.</title>
        <authorList>
            <person name="Qin G."/>
            <person name="Xu C."/>
            <person name="Ming R."/>
            <person name="Tang H."/>
            <person name="Guyot R."/>
            <person name="Kramer E.M."/>
            <person name="Hu Y."/>
            <person name="Yi X."/>
            <person name="Qi Y."/>
            <person name="Xu X."/>
            <person name="Gao Z."/>
            <person name="Pan H."/>
            <person name="Jian J."/>
            <person name="Tian Y."/>
            <person name="Yue Z."/>
            <person name="Xu Y."/>
        </authorList>
    </citation>
    <scope>NUCLEOTIDE SEQUENCE [LARGE SCALE GENOMIC DNA]</scope>
    <source>
        <strain evidence="2">cv. Dabenzi</strain>
    </source>
</reference>
<name>A0A218XYK0_PUNGR</name>
<evidence type="ECO:0000313" key="1">
    <source>
        <dbReference type="EMBL" id="OWM89868.1"/>
    </source>
</evidence>
<dbReference type="Proteomes" id="UP000197138">
    <property type="component" value="Unassembled WGS sequence"/>
</dbReference>
<accession>A0A218XYK0</accession>
<protein>
    <submittedName>
        <fullName evidence="1">Uncharacterized protein</fullName>
    </submittedName>
</protein>
<comment type="caution">
    <text evidence="1">The sequence shown here is derived from an EMBL/GenBank/DDBJ whole genome shotgun (WGS) entry which is preliminary data.</text>
</comment>
<organism evidence="1 2">
    <name type="scientific">Punica granatum</name>
    <name type="common">Pomegranate</name>
    <dbReference type="NCBI Taxonomy" id="22663"/>
    <lineage>
        <taxon>Eukaryota</taxon>
        <taxon>Viridiplantae</taxon>
        <taxon>Streptophyta</taxon>
        <taxon>Embryophyta</taxon>
        <taxon>Tracheophyta</taxon>
        <taxon>Spermatophyta</taxon>
        <taxon>Magnoliopsida</taxon>
        <taxon>eudicotyledons</taxon>
        <taxon>Gunneridae</taxon>
        <taxon>Pentapetalae</taxon>
        <taxon>rosids</taxon>
        <taxon>malvids</taxon>
        <taxon>Myrtales</taxon>
        <taxon>Lythraceae</taxon>
        <taxon>Punica</taxon>
    </lineage>
</organism>